<dbReference type="EMBL" id="JACEIK010003578">
    <property type="protein sequence ID" value="MCD9642306.1"/>
    <property type="molecule type" value="Genomic_DNA"/>
</dbReference>
<protein>
    <submittedName>
        <fullName evidence="1">Uncharacterized protein</fullName>
    </submittedName>
</protein>
<dbReference type="Proteomes" id="UP000823775">
    <property type="component" value="Unassembled WGS sequence"/>
</dbReference>
<gene>
    <name evidence="1" type="ORF">HAX54_029009</name>
</gene>
<feature type="non-terminal residue" evidence="1">
    <location>
        <position position="1"/>
    </location>
</feature>
<evidence type="ECO:0000313" key="2">
    <source>
        <dbReference type="Proteomes" id="UP000823775"/>
    </source>
</evidence>
<evidence type="ECO:0000313" key="1">
    <source>
        <dbReference type="EMBL" id="MCD9642306.1"/>
    </source>
</evidence>
<keyword evidence="2" id="KW-1185">Reference proteome</keyword>
<proteinExistence type="predicted"/>
<accession>A0ABS8V6M2</accession>
<comment type="caution">
    <text evidence="1">The sequence shown here is derived from an EMBL/GenBank/DDBJ whole genome shotgun (WGS) entry which is preliminary data.</text>
</comment>
<reference evidence="1 2" key="1">
    <citation type="journal article" date="2021" name="BMC Genomics">
        <title>Datura genome reveals duplications of psychoactive alkaloid biosynthetic genes and high mutation rate following tissue culture.</title>
        <authorList>
            <person name="Rajewski A."/>
            <person name="Carter-House D."/>
            <person name="Stajich J."/>
            <person name="Litt A."/>
        </authorList>
    </citation>
    <scope>NUCLEOTIDE SEQUENCE [LARGE SCALE GENOMIC DNA]</scope>
    <source>
        <strain evidence="1">AR-01</strain>
    </source>
</reference>
<name>A0ABS8V6M2_DATST</name>
<sequence length="142" mass="16087">TTSASATRLIEVCLAPPKWASVGPSPLSDYGSLKEIKIQKYCYISNTPDRLKDLCPSPTFFQSTSENLGFLSLESSMEEWAYAGSISQEKQPPLRFDTQAARPAKEDRFKEFKNENSFPYLVYLLEPDERKLSRPILKEGDL</sequence>
<organism evidence="1 2">
    <name type="scientific">Datura stramonium</name>
    <name type="common">Jimsonweed</name>
    <name type="synonym">Common thornapple</name>
    <dbReference type="NCBI Taxonomy" id="4076"/>
    <lineage>
        <taxon>Eukaryota</taxon>
        <taxon>Viridiplantae</taxon>
        <taxon>Streptophyta</taxon>
        <taxon>Embryophyta</taxon>
        <taxon>Tracheophyta</taxon>
        <taxon>Spermatophyta</taxon>
        <taxon>Magnoliopsida</taxon>
        <taxon>eudicotyledons</taxon>
        <taxon>Gunneridae</taxon>
        <taxon>Pentapetalae</taxon>
        <taxon>asterids</taxon>
        <taxon>lamiids</taxon>
        <taxon>Solanales</taxon>
        <taxon>Solanaceae</taxon>
        <taxon>Solanoideae</taxon>
        <taxon>Datureae</taxon>
        <taxon>Datura</taxon>
    </lineage>
</organism>